<keyword evidence="8 11" id="KW-0675">Receptor</keyword>
<comment type="subcellular location">
    <subcellularLocation>
        <location evidence="1 11">Cell membrane</location>
        <topology evidence="1 11">Multi-pass membrane protein</topology>
    </subcellularLocation>
</comment>
<keyword evidence="3 11" id="KW-0812">Transmembrane</keyword>
<feature type="transmembrane region" description="Helical" evidence="11">
    <location>
        <begin position="201"/>
        <end position="231"/>
    </location>
</feature>
<dbReference type="InterPro" id="IPR017452">
    <property type="entry name" value="GPCR_Rhodpsn_7TM"/>
</dbReference>
<dbReference type="GO" id="GO:0005886">
    <property type="term" value="C:plasma membrane"/>
    <property type="evidence" value="ECO:0007669"/>
    <property type="project" value="UniProtKB-SubCell"/>
</dbReference>
<dbReference type="PROSITE" id="PS50262">
    <property type="entry name" value="G_PROTEIN_RECEP_F1_2"/>
    <property type="match status" value="1"/>
</dbReference>
<dbReference type="Proteomes" id="UP000518266">
    <property type="component" value="Unassembled WGS sequence"/>
</dbReference>
<evidence type="ECO:0000256" key="1">
    <source>
        <dbReference type="ARBA" id="ARBA00004651"/>
    </source>
</evidence>
<dbReference type="PROSITE" id="PS00237">
    <property type="entry name" value="G_PROTEIN_RECEP_F1_1"/>
    <property type="match status" value="1"/>
</dbReference>
<feature type="transmembrane region" description="Helical" evidence="11">
    <location>
        <begin position="78"/>
        <end position="100"/>
    </location>
</feature>
<dbReference type="InterPro" id="IPR000276">
    <property type="entry name" value="GPCR_Rhodpsn"/>
</dbReference>
<dbReference type="GO" id="GO:0030425">
    <property type="term" value="C:dendrite"/>
    <property type="evidence" value="ECO:0007669"/>
    <property type="project" value="TreeGrafter"/>
</dbReference>
<evidence type="ECO:0000256" key="8">
    <source>
        <dbReference type="ARBA" id="ARBA00023170"/>
    </source>
</evidence>
<evidence type="ECO:0000256" key="5">
    <source>
        <dbReference type="ARBA" id="ARBA00023040"/>
    </source>
</evidence>
<dbReference type="GO" id="GO:0045202">
    <property type="term" value="C:synapse"/>
    <property type="evidence" value="ECO:0007669"/>
    <property type="project" value="TreeGrafter"/>
</dbReference>
<dbReference type="PRINTS" id="PR00237">
    <property type="entry name" value="GPCRRHODOPSN"/>
</dbReference>
<organism evidence="13 14">
    <name type="scientific">Dissostichus mawsoni</name>
    <name type="common">Antarctic cod</name>
    <dbReference type="NCBI Taxonomy" id="36200"/>
    <lineage>
        <taxon>Eukaryota</taxon>
        <taxon>Metazoa</taxon>
        <taxon>Chordata</taxon>
        <taxon>Craniata</taxon>
        <taxon>Vertebrata</taxon>
        <taxon>Euteleostomi</taxon>
        <taxon>Actinopterygii</taxon>
        <taxon>Neopterygii</taxon>
        <taxon>Teleostei</taxon>
        <taxon>Neoteleostei</taxon>
        <taxon>Acanthomorphata</taxon>
        <taxon>Eupercaria</taxon>
        <taxon>Perciformes</taxon>
        <taxon>Notothenioidei</taxon>
        <taxon>Nototheniidae</taxon>
        <taxon>Dissostichus</taxon>
    </lineage>
</organism>
<dbReference type="PANTHER" id="PTHR24246">
    <property type="entry name" value="OLFACTORY RECEPTOR AND ADENOSINE RECEPTOR"/>
    <property type="match status" value="1"/>
</dbReference>
<dbReference type="SUPFAM" id="SSF81321">
    <property type="entry name" value="Family A G protein-coupled receptor-like"/>
    <property type="match status" value="1"/>
</dbReference>
<evidence type="ECO:0000313" key="13">
    <source>
        <dbReference type="EMBL" id="KAF3856654.1"/>
    </source>
</evidence>
<dbReference type="SMART" id="SM01381">
    <property type="entry name" value="7TM_GPCR_Srsx"/>
    <property type="match status" value="1"/>
</dbReference>
<comment type="similarity">
    <text evidence="11">Belongs to the G-protein coupled receptor 1 family.</text>
</comment>
<keyword evidence="5 11" id="KW-0297">G-protein coupled receptor</keyword>
<feature type="transmembrane region" description="Helical" evidence="11">
    <location>
        <begin position="151"/>
        <end position="174"/>
    </location>
</feature>
<evidence type="ECO:0000259" key="12">
    <source>
        <dbReference type="PROSITE" id="PS50262"/>
    </source>
</evidence>
<evidence type="ECO:0000256" key="4">
    <source>
        <dbReference type="ARBA" id="ARBA00022989"/>
    </source>
</evidence>
<feature type="transmembrane region" description="Helical" evidence="11">
    <location>
        <begin position="291"/>
        <end position="311"/>
    </location>
</feature>
<protein>
    <recommendedName>
        <fullName evidence="12">G-protein coupled receptors family 1 profile domain-containing protein</fullName>
    </recommendedName>
</protein>
<gene>
    <name evidence="13" type="ORF">F7725_017377</name>
</gene>
<dbReference type="Gene3D" id="1.20.1070.10">
    <property type="entry name" value="Rhodopsin 7-helix transmembrane proteins"/>
    <property type="match status" value="1"/>
</dbReference>
<dbReference type="InterPro" id="IPR001634">
    <property type="entry name" value="Adenosn_rcpt"/>
</dbReference>
<dbReference type="PANTHER" id="PTHR24246:SF54">
    <property type="entry name" value="ADENOSINE RECEPTOR A1-RELATED"/>
    <property type="match status" value="1"/>
</dbReference>
<name>A0A7J5Z4D2_DISMA</name>
<feature type="domain" description="G-protein coupled receptors family 1 profile" evidence="12">
    <location>
        <begin position="57"/>
        <end position="309"/>
    </location>
</feature>
<evidence type="ECO:0000256" key="6">
    <source>
        <dbReference type="ARBA" id="ARBA00023136"/>
    </source>
</evidence>
<sequence>MNDINAQPHSLRLTFRHATPSATVSNISQRVTGSTMDVEEMIYTFFEVLIAVSCCLGNMLVILALWTSKSIQEPTFSLIVNLAVADFLVGCVAIPMAVWWTEECPLHSMAVCVVVLLTLVSVLSLMAISVDRFLRVHIPLWYKRTVTQRHSCLVVAACWLVAIPLSFAPMLGWYNDDTLSKSVNSTITCEFIAVIPMSYLVYFNFVLCTLIPLLVMTTLYGYIFCTIRGILRDKPGNGAQKKCQRYLKKEKQLAGSLSLVLALFALSWLPIHILNCITYFRGKNDIPVEYIYVGILLSHANSAVNPVVYAFKIEKIKTAYQKLWRQYISCGEINKGSQISQTTDNTPSSNSDANNE</sequence>
<keyword evidence="9 11" id="KW-0325">Glycoprotein</keyword>
<evidence type="ECO:0000256" key="11">
    <source>
        <dbReference type="RuleBase" id="RU201114"/>
    </source>
</evidence>
<comment type="caution">
    <text evidence="13">The sequence shown here is derived from an EMBL/GenBank/DDBJ whole genome shotgun (WGS) entry which is preliminary data.</text>
</comment>
<keyword evidence="10 11" id="KW-0807">Transducer</keyword>
<evidence type="ECO:0000256" key="9">
    <source>
        <dbReference type="ARBA" id="ARBA00023180"/>
    </source>
</evidence>
<feature type="transmembrane region" description="Helical" evidence="11">
    <location>
        <begin position="106"/>
        <end position="130"/>
    </location>
</feature>
<dbReference type="EMBL" id="JAAKFY010000006">
    <property type="protein sequence ID" value="KAF3856654.1"/>
    <property type="molecule type" value="Genomic_DNA"/>
</dbReference>
<evidence type="ECO:0000256" key="2">
    <source>
        <dbReference type="ARBA" id="ARBA00022475"/>
    </source>
</evidence>
<keyword evidence="7 11" id="KW-1015">Disulfide bond</keyword>
<keyword evidence="14" id="KW-1185">Reference proteome</keyword>
<reference evidence="13 14" key="1">
    <citation type="submission" date="2020-03" db="EMBL/GenBank/DDBJ databases">
        <title>Dissostichus mawsoni Genome sequencing and assembly.</title>
        <authorList>
            <person name="Park H."/>
        </authorList>
    </citation>
    <scope>NUCLEOTIDE SEQUENCE [LARGE SCALE GENOMIC DNA]</scope>
    <source>
        <strain evidence="13">DM0001</strain>
        <tissue evidence="13">Muscle</tissue>
    </source>
</reference>
<dbReference type="GO" id="GO:0001609">
    <property type="term" value="F:G protein-coupled adenosine receptor activity"/>
    <property type="evidence" value="ECO:0007669"/>
    <property type="project" value="UniProtKB-UniRule"/>
</dbReference>
<dbReference type="AlphaFoldDB" id="A0A7J5Z4D2"/>
<evidence type="ECO:0000256" key="7">
    <source>
        <dbReference type="ARBA" id="ARBA00023157"/>
    </source>
</evidence>
<feature type="transmembrane region" description="Helical" evidence="11">
    <location>
        <begin position="252"/>
        <end position="271"/>
    </location>
</feature>
<evidence type="ECO:0000256" key="3">
    <source>
        <dbReference type="ARBA" id="ARBA00022692"/>
    </source>
</evidence>
<proteinExistence type="inferred from homology"/>
<keyword evidence="4 11" id="KW-1133">Transmembrane helix</keyword>
<evidence type="ECO:0000256" key="10">
    <source>
        <dbReference type="ARBA" id="ARBA00023224"/>
    </source>
</evidence>
<keyword evidence="2 11" id="KW-1003">Cell membrane</keyword>
<dbReference type="Pfam" id="PF00001">
    <property type="entry name" value="7tm_1"/>
    <property type="match status" value="1"/>
</dbReference>
<evidence type="ECO:0000313" key="14">
    <source>
        <dbReference type="Proteomes" id="UP000518266"/>
    </source>
</evidence>
<keyword evidence="6 11" id="KW-0472">Membrane</keyword>
<feature type="transmembrane region" description="Helical" evidence="11">
    <location>
        <begin position="42"/>
        <end position="66"/>
    </location>
</feature>
<dbReference type="PRINTS" id="PR00424">
    <property type="entry name" value="ADENOSINER"/>
</dbReference>
<dbReference type="OrthoDB" id="9445642at2759"/>
<accession>A0A7J5Z4D2</accession>